<proteinExistence type="predicted"/>
<feature type="chain" id="PRO_5025536183" description="DUF1795 domain-containing protein" evidence="2">
    <location>
        <begin position="21"/>
        <end position="303"/>
    </location>
</feature>
<feature type="signal peptide" evidence="2">
    <location>
        <begin position="1"/>
        <end position="20"/>
    </location>
</feature>
<comment type="caution">
    <text evidence="3">The sequence shown here is derived from an EMBL/GenBank/DDBJ whole genome shotgun (WGS) entry which is preliminary data.</text>
</comment>
<dbReference type="AlphaFoldDB" id="A0A6B1D0L9"/>
<reference evidence="3" key="1">
    <citation type="submission" date="2019-09" db="EMBL/GenBank/DDBJ databases">
        <title>Characterisation of the sponge microbiome using genome-centric metagenomics.</title>
        <authorList>
            <person name="Engelberts J.P."/>
            <person name="Robbins S.J."/>
            <person name="De Goeij J.M."/>
            <person name="Aranda M."/>
            <person name="Bell S.C."/>
            <person name="Webster N.S."/>
        </authorList>
    </citation>
    <scope>NUCLEOTIDE SEQUENCE</scope>
    <source>
        <strain evidence="3">SB0661_bin_32</strain>
    </source>
</reference>
<evidence type="ECO:0000256" key="2">
    <source>
        <dbReference type="SAM" id="SignalP"/>
    </source>
</evidence>
<feature type="region of interest" description="Disordered" evidence="1">
    <location>
        <begin position="27"/>
        <end position="102"/>
    </location>
</feature>
<feature type="compositionally biased region" description="Low complexity" evidence="1">
    <location>
        <begin position="31"/>
        <end position="48"/>
    </location>
</feature>
<accession>A0A6B1D0L9</accession>
<evidence type="ECO:0008006" key="4">
    <source>
        <dbReference type="Google" id="ProtNLM"/>
    </source>
</evidence>
<protein>
    <recommendedName>
        <fullName evidence="4">DUF1795 domain-containing protein</fullName>
    </recommendedName>
</protein>
<evidence type="ECO:0000313" key="3">
    <source>
        <dbReference type="EMBL" id="MYC93360.1"/>
    </source>
</evidence>
<name>A0A6B1D0L9_9CHLR</name>
<sequence>MLEVYRLFLLASVCTALVLAGCAPIQPESPPASEQAPASPSQSRPQAAMEPTATSMPDPPDPPTTVARKLPALPTAATPEPPVRPTAAAPESPPPAAITSPPDVPSPDYWLVYVDDARGLSIPYPPEWVLFDPTKTVLAELVEKLGEKANSDEIKELLDTFTQAIQQEDLFVGLGFQFPTDSSRDTRFVNNFNIIAFHTEGLFLQLIAQMIAAQLDSMEGIQVDSADVVAGLRPNGAEVASIRYRSKGALFNQPDLEIIGWQVGVLSPEAERIVVLTFSIRSEDFAELEPLLIEIVQRVQWLQ</sequence>
<evidence type="ECO:0000256" key="1">
    <source>
        <dbReference type="SAM" id="MobiDB-lite"/>
    </source>
</evidence>
<dbReference type="PROSITE" id="PS51257">
    <property type="entry name" value="PROKAR_LIPOPROTEIN"/>
    <property type="match status" value="1"/>
</dbReference>
<dbReference type="EMBL" id="VXMH01000002">
    <property type="protein sequence ID" value="MYC93360.1"/>
    <property type="molecule type" value="Genomic_DNA"/>
</dbReference>
<gene>
    <name evidence="3" type="ORF">F4X14_00175</name>
</gene>
<keyword evidence="2" id="KW-0732">Signal</keyword>
<organism evidence="3">
    <name type="scientific">Caldilineaceae bacterium SB0661_bin_32</name>
    <dbReference type="NCBI Taxonomy" id="2605255"/>
    <lineage>
        <taxon>Bacteria</taxon>
        <taxon>Bacillati</taxon>
        <taxon>Chloroflexota</taxon>
        <taxon>Caldilineae</taxon>
        <taxon>Caldilineales</taxon>
        <taxon>Caldilineaceae</taxon>
    </lineage>
</organism>